<organism evidence="3 4">
    <name type="scientific">Fusicatenibacter saccharivorans</name>
    <dbReference type="NCBI Taxonomy" id="1150298"/>
    <lineage>
        <taxon>Bacteria</taxon>
        <taxon>Bacillati</taxon>
        <taxon>Bacillota</taxon>
        <taxon>Clostridia</taxon>
        <taxon>Lachnospirales</taxon>
        <taxon>Lachnospiraceae</taxon>
        <taxon>Fusicatenibacter</taxon>
    </lineage>
</organism>
<sequence length="351" mass="37992">MMNTTYETYMNALKQGLASFDSAAAEEILNDFESHFADARSQGLSDEEICAELGNVDDVLEFFRQEYATTEQPVANVLPQEKTHSNSEETHPNYPYAPSTAITAMEISLRNASADFAPGTSASVEFDFSGDFDPDRFEAGIEGNTFCLREKKLIPSVFWKHLFCNNHQKEVFSFQVPSTVQKLTLRSLNGATGLDTLSLTTLEISATNGKITGDSLSASSCRIQAANGKIVLTRLRTDSLDVSATNGKLEITGDCSRASLNSVNGKVLFEGTCSEYLTSKSVNGSVKLHLSHDLADASIHASTTTGKIRLVSNGRTESYTKTFTRSGISAFTIQASTVNGNVLLSDLPAEN</sequence>
<dbReference type="EMBL" id="CZAL01000001">
    <property type="protein sequence ID" value="CUO61844.1"/>
    <property type="molecule type" value="Genomic_DNA"/>
</dbReference>
<evidence type="ECO:0000313" key="4">
    <source>
        <dbReference type="Proteomes" id="UP000095709"/>
    </source>
</evidence>
<dbReference type="InterPro" id="IPR025164">
    <property type="entry name" value="Toastrack_DUF4097"/>
</dbReference>
<dbReference type="Pfam" id="PF13349">
    <property type="entry name" value="DUF4097"/>
    <property type="match status" value="1"/>
</dbReference>
<proteinExistence type="predicted"/>
<accession>A0A174GGZ5</accession>
<feature type="compositionally biased region" description="Basic and acidic residues" evidence="1">
    <location>
        <begin position="81"/>
        <end position="91"/>
    </location>
</feature>
<evidence type="ECO:0000256" key="1">
    <source>
        <dbReference type="SAM" id="MobiDB-lite"/>
    </source>
</evidence>
<protein>
    <submittedName>
        <fullName evidence="3">Predicted membrane protein</fullName>
    </submittedName>
</protein>
<dbReference type="AlphaFoldDB" id="A0A174GGZ5"/>
<dbReference type="Proteomes" id="UP000095709">
    <property type="component" value="Unassembled WGS sequence"/>
</dbReference>
<gene>
    <name evidence="3" type="ORF">ERS852498_00051</name>
</gene>
<evidence type="ECO:0000259" key="2">
    <source>
        <dbReference type="Pfam" id="PF13349"/>
    </source>
</evidence>
<feature type="region of interest" description="Disordered" evidence="1">
    <location>
        <begin position="73"/>
        <end position="94"/>
    </location>
</feature>
<evidence type="ECO:0000313" key="3">
    <source>
        <dbReference type="EMBL" id="CUO61844.1"/>
    </source>
</evidence>
<dbReference type="Pfam" id="PF22564">
    <property type="entry name" value="HAAS"/>
    <property type="match status" value="1"/>
</dbReference>
<name>A0A174GGZ5_9FIRM</name>
<feature type="domain" description="DUF4097" evidence="2">
    <location>
        <begin position="105"/>
        <end position="342"/>
    </location>
</feature>
<dbReference type="RefSeq" id="WP_082426117.1">
    <property type="nucleotide sequence ID" value="NZ_CZAL01000001.1"/>
</dbReference>
<reference evidence="3 4" key="1">
    <citation type="submission" date="2015-09" db="EMBL/GenBank/DDBJ databases">
        <authorList>
            <consortium name="Pathogen Informatics"/>
        </authorList>
    </citation>
    <scope>NUCLEOTIDE SEQUENCE [LARGE SCALE GENOMIC DNA]</scope>
    <source>
        <strain evidence="3 4">2789STDY5834885</strain>
    </source>
</reference>